<proteinExistence type="predicted"/>
<accession>U2F7N1</accession>
<comment type="caution">
    <text evidence="1">The sequence shown here is derived from an EMBL/GenBank/DDBJ whole genome shotgun (WGS) entry which is preliminary data.</text>
</comment>
<name>U2F7N1_9BACT</name>
<dbReference type="EMBL" id="ANNI01000003">
    <property type="protein sequence ID" value="ERJ26292.1"/>
    <property type="molecule type" value="Genomic_DNA"/>
</dbReference>
<protein>
    <submittedName>
        <fullName evidence="1">Uncharacterized protein</fullName>
    </submittedName>
</protein>
<evidence type="ECO:0000313" key="2">
    <source>
        <dbReference type="Proteomes" id="UP000016627"/>
    </source>
</evidence>
<gene>
    <name evidence="1" type="ORF">ATCC51562_251</name>
</gene>
<dbReference type="Proteomes" id="UP000016627">
    <property type="component" value="Unassembled WGS sequence"/>
</dbReference>
<evidence type="ECO:0000313" key="1">
    <source>
        <dbReference type="EMBL" id="ERJ26292.1"/>
    </source>
</evidence>
<dbReference type="InterPro" id="IPR027417">
    <property type="entry name" value="P-loop_NTPase"/>
</dbReference>
<reference evidence="1 2" key="1">
    <citation type="journal article" date="2013" name="BMC Genomics">
        <title>Comparative genomics of Campylobacter concisus isolates reveals genetic diversity and provides insights into disease association.</title>
        <authorList>
            <person name="Deshpande N.P."/>
            <person name="Kaakoush N.O."/>
            <person name="Wilkins M.R."/>
            <person name="Mitchell H.M."/>
        </authorList>
    </citation>
    <scope>NUCLEOTIDE SEQUENCE [LARGE SCALE GENOMIC DNA]</scope>
    <source>
        <strain evidence="1 2">ATCC 51562</strain>
    </source>
</reference>
<sequence>MNNSKVDIEKRLEEILKRKVGTCIVLDGEWGVGKTTFWKNFSDSKFNKKSVYVSLFGKESIQKIKQEISLKFYRKNKVVSKISEKFIPTGIFSFFTKRFADNKIAEFGLIMLDSLYTDKYKDAIICFDDFERISDKLNLKDILGLISEYKEQQNCHIVMILNRSKMTDYAKEIQKEDEENLKDKELKNDSQIKEDKTEPEKILSEYKDKIMDYEFYYNPTPQESFSIISGELVGDYQEVARQYFKKHEISNIRVIRRAINALNDYHKYLENVEENHKKTRDCILMFILGISVINSMNSLSKLEQFFGIRNFYGELEDIYGLFKNKGYLSNVDALIFSKDVDYHQLSLNIFSYVKRSIIDADEFKKIVGRLIEREQFEEVKNSIINEYFNGIYDLQYKNSDFTNKLFGYLEKIGKEY</sequence>
<dbReference type="RefSeq" id="WP_021090686.1">
    <property type="nucleotide sequence ID" value="NZ_ANNI01000003.1"/>
</dbReference>
<dbReference type="eggNOG" id="COG4928">
    <property type="taxonomic scope" value="Bacteria"/>
</dbReference>
<organism evidence="1 2">
    <name type="scientific">Campylobacter concisus ATCC 51562</name>
    <dbReference type="NCBI Taxonomy" id="1242969"/>
    <lineage>
        <taxon>Bacteria</taxon>
        <taxon>Pseudomonadati</taxon>
        <taxon>Campylobacterota</taxon>
        <taxon>Epsilonproteobacteria</taxon>
        <taxon>Campylobacterales</taxon>
        <taxon>Campylobacteraceae</taxon>
        <taxon>Campylobacter</taxon>
    </lineage>
</organism>
<dbReference type="AlphaFoldDB" id="U2F7N1"/>
<dbReference type="PATRIC" id="fig|1242969.3.peg.738"/>
<dbReference type="Gene3D" id="3.40.50.300">
    <property type="entry name" value="P-loop containing nucleotide triphosphate hydrolases"/>
    <property type="match status" value="1"/>
</dbReference>
<dbReference type="SUPFAM" id="SSF52540">
    <property type="entry name" value="P-loop containing nucleoside triphosphate hydrolases"/>
    <property type="match status" value="1"/>
</dbReference>